<keyword evidence="1" id="KW-1133">Transmembrane helix</keyword>
<protein>
    <submittedName>
        <fullName evidence="4">G_PROTEIN_RECEP_F1_2 domain-containing protein</fullName>
    </submittedName>
</protein>
<feature type="transmembrane region" description="Helical" evidence="1">
    <location>
        <begin position="35"/>
        <end position="56"/>
    </location>
</feature>
<keyword evidence="3" id="KW-1185">Reference proteome</keyword>
<keyword evidence="1" id="KW-0812">Transmembrane</keyword>
<dbReference type="AlphaFoldDB" id="A0A0M3IZ55"/>
<reference evidence="2 3" key="2">
    <citation type="submission" date="2018-11" db="EMBL/GenBank/DDBJ databases">
        <authorList>
            <consortium name="Pathogen Informatics"/>
        </authorList>
    </citation>
    <scope>NUCLEOTIDE SEQUENCE [LARGE SCALE GENOMIC DNA]</scope>
</reference>
<evidence type="ECO:0000313" key="2">
    <source>
        <dbReference type="EMBL" id="VDK17710.1"/>
    </source>
</evidence>
<reference evidence="4" key="1">
    <citation type="submission" date="2017-02" db="UniProtKB">
        <authorList>
            <consortium name="WormBaseParasite"/>
        </authorList>
    </citation>
    <scope>IDENTIFICATION</scope>
</reference>
<dbReference type="WBParaSite" id="ASIM_0000053601-mRNA-1">
    <property type="protein sequence ID" value="ASIM_0000053601-mRNA-1"/>
    <property type="gene ID" value="ASIM_0000053601"/>
</dbReference>
<evidence type="ECO:0000313" key="4">
    <source>
        <dbReference type="WBParaSite" id="ASIM_0000053601-mRNA-1"/>
    </source>
</evidence>
<proteinExistence type="predicted"/>
<gene>
    <name evidence="2" type="ORF">ASIM_LOCUS438</name>
</gene>
<dbReference type="EMBL" id="UYRR01000269">
    <property type="protein sequence ID" value="VDK17710.1"/>
    <property type="molecule type" value="Genomic_DNA"/>
</dbReference>
<name>A0A0M3IZ55_ANISI</name>
<dbReference type="Proteomes" id="UP000267096">
    <property type="component" value="Unassembled WGS sequence"/>
</dbReference>
<keyword evidence="1" id="KW-0472">Membrane</keyword>
<evidence type="ECO:0000313" key="3">
    <source>
        <dbReference type="Proteomes" id="UP000267096"/>
    </source>
</evidence>
<dbReference type="OrthoDB" id="10453338at2759"/>
<organism evidence="4">
    <name type="scientific">Anisakis simplex</name>
    <name type="common">Herring worm</name>
    <dbReference type="NCBI Taxonomy" id="6269"/>
    <lineage>
        <taxon>Eukaryota</taxon>
        <taxon>Metazoa</taxon>
        <taxon>Ecdysozoa</taxon>
        <taxon>Nematoda</taxon>
        <taxon>Chromadorea</taxon>
        <taxon>Rhabditida</taxon>
        <taxon>Spirurina</taxon>
        <taxon>Ascaridomorpha</taxon>
        <taxon>Ascaridoidea</taxon>
        <taxon>Anisakidae</taxon>
        <taxon>Anisakis</taxon>
        <taxon>Anisakis simplex complex</taxon>
    </lineage>
</organism>
<accession>A0A0M3IZ55</accession>
<sequence length="101" mass="11816">MLFSFDQFRVSALDTIPNAVMVYSYLTHSPNYGKVVWYARMACMFNAVNMVLVVMCRKTEIRERLLLFVQKWNPFKRRVTVISVQQRAPNAQKITTFTSSN</sequence>
<evidence type="ECO:0000256" key="1">
    <source>
        <dbReference type="SAM" id="Phobius"/>
    </source>
</evidence>